<feature type="region of interest" description="Disordered" evidence="17">
    <location>
        <begin position="1"/>
        <end position="47"/>
    </location>
</feature>
<dbReference type="Pfam" id="PF00690">
    <property type="entry name" value="Cation_ATPase_N"/>
    <property type="match status" value="1"/>
</dbReference>
<dbReference type="InterPro" id="IPR023298">
    <property type="entry name" value="ATPase_P-typ_TM_dom_sf"/>
</dbReference>
<dbReference type="OrthoDB" id="3352408at2759"/>
<keyword evidence="21" id="KW-1185">Reference proteome</keyword>
<dbReference type="InterPro" id="IPR006068">
    <property type="entry name" value="ATPase_P-typ_cation-transptr_C"/>
</dbReference>
<evidence type="ECO:0000256" key="15">
    <source>
        <dbReference type="ARBA" id="ARBA00048694"/>
    </source>
</evidence>
<evidence type="ECO:0000256" key="13">
    <source>
        <dbReference type="ARBA" id="ARBA00023136"/>
    </source>
</evidence>
<dbReference type="EMBL" id="MU150261">
    <property type="protein sequence ID" value="KAF9463547.1"/>
    <property type="molecule type" value="Genomic_DNA"/>
</dbReference>
<dbReference type="SFLD" id="SFLDF00027">
    <property type="entry name" value="p-type_atpase"/>
    <property type="match status" value="1"/>
</dbReference>
<evidence type="ECO:0000256" key="9">
    <source>
        <dbReference type="ARBA" id="ARBA00022840"/>
    </source>
</evidence>
<evidence type="ECO:0000256" key="17">
    <source>
        <dbReference type="SAM" id="MobiDB-lite"/>
    </source>
</evidence>
<evidence type="ECO:0000256" key="11">
    <source>
        <dbReference type="ARBA" id="ARBA00022989"/>
    </source>
</evidence>
<keyword evidence="5" id="KW-0109">Calcium transport</keyword>
<dbReference type="SMART" id="SM00831">
    <property type="entry name" value="Cation_ATPase_N"/>
    <property type="match status" value="1"/>
</dbReference>
<dbReference type="GO" id="GO:0005388">
    <property type="term" value="F:P-type calcium transporter activity"/>
    <property type="evidence" value="ECO:0007669"/>
    <property type="project" value="UniProtKB-EC"/>
</dbReference>
<feature type="transmembrane region" description="Helical" evidence="18">
    <location>
        <begin position="1019"/>
        <end position="1037"/>
    </location>
</feature>
<dbReference type="GO" id="GO:0005524">
    <property type="term" value="F:ATP binding"/>
    <property type="evidence" value="ECO:0007669"/>
    <property type="project" value="UniProtKB-KW"/>
</dbReference>
<keyword evidence="3" id="KW-0813">Transport</keyword>
<keyword evidence="6 18" id="KW-0812">Transmembrane</keyword>
<dbReference type="SUPFAM" id="SSF56784">
    <property type="entry name" value="HAD-like"/>
    <property type="match status" value="1"/>
</dbReference>
<dbReference type="SUPFAM" id="SSF81653">
    <property type="entry name" value="Calcium ATPase, transduction domain A"/>
    <property type="match status" value="1"/>
</dbReference>
<keyword evidence="13 18" id="KW-0472">Membrane</keyword>
<keyword evidence="11 18" id="KW-1133">Transmembrane helix</keyword>
<accession>A0A9P5Y4U3</accession>
<evidence type="ECO:0000256" key="12">
    <source>
        <dbReference type="ARBA" id="ARBA00023065"/>
    </source>
</evidence>
<dbReference type="InterPro" id="IPR004014">
    <property type="entry name" value="ATPase_P-typ_cation-transptr_N"/>
</dbReference>
<dbReference type="SUPFAM" id="SSF81665">
    <property type="entry name" value="Calcium ATPase, transmembrane domain M"/>
    <property type="match status" value="1"/>
</dbReference>
<proteinExistence type="inferred from homology"/>
<gene>
    <name evidence="20" type="ORF">BDZ94DRAFT_1297759</name>
</gene>
<dbReference type="InterPro" id="IPR023214">
    <property type="entry name" value="HAD_sf"/>
</dbReference>
<feature type="transmembrane region" description="Helical" evidence="18">
    <location>
        <begin position="398"/>
        <end position="416"/>
    </location>
</feature>
<dbReference type="FunFam" id="2.70.150.10:FF:000008">
    <property type="entry name" value="Calcium-transporting ATPase"/>
    <property type="match status" value="1"/>
</dbReference>
<dbReference type="PROSITE" id="PS00154">
    <property type="entry name" value="ATPASE_E1_E2"/>
    <property type="match status" value="1"/>
</dbReference>
<keyword evidence="12" id="KW-0406">Ion transport</keyword>
<feature type="region of interest" description="Disordered" evidence="17">
    <location>
        <begin position="667"/>
        <end position="699"/>
    </location>
</feature>
<keyword evidence="4" id="KW-0597">Phosphoprotein</keyword>
<dbReference type="EC" id="7.2.2.10" evidence="2"/>
<dbReference type="SFLD" id="SFLDG00002">
    <property type="entry name" value="C1.7:_P-type_atpase_like"/>
    <property type="match status" value="1"/>
</dbReference>
<evidence type="ECO:0000256" key="5">
    <source>
        <dbReference type="ARBA" id="ARBA00022568"/>
    </source>
</evidence>
<comment type="caution">
    <text evidence="20">The sequence shown here is derived from an EMBL/GenBank/DDBJ whole genome shotgun (WGS) entry which is preliminary data.</text>
</comment>
<keyword evidence="8" id="KW-0106">Calcium</keyword>
<dbReference type="NCBIfam" id="TIGR01494">
    <property type="entry name" value="ATPase_P-type"/>
    <property type="match status" value="2"/>
</dbReference>
<dbReference type="InterPro" id="IPR059000">
    <property type="entry name" value="ATPase_P-type_domA"/>
</dbReference>
<dbReference type="InterPro" id="IPR036412">
    <property type="entry name" value="HAD-like_sf"/>
</dbReference>
<evidence type="ECO:0000256" key="2">
    <source>
        <dbReference type="ARBA" id="ARBA00012790"/>
    </source>
</evidence>
<dbReference type="Pfam" id="PF00122">
    <property type="entry name" value="E1-E2_ATPase"/>
    <property type="match status" value="1"/>
</dbReference>
<dbReference type="GO" id="GO:0005737">
    <property type="term" value="C:cytoplasm"/>
    <property type="evidence" value="ECO:0007669"/>
    <property type="project" value="UniProtKB-ARBA"/>
</dbReference>
<protein>
    <recommendedName>
        <fullName evidence="16">Calcium-transporting ATPase 1</fullName>
        <ecNumber evidence="2">7.2.2.10</ecNumber>
    </recommendedName>
</protein>
<keyword evidence="10" id="KW-1278">Translocase</keyword>
<feature type="transmembrane region" description="Helical" evidence="18">
    <location>
        <begin position="1043"/>
        <end position="1067"/>
    </location>
</feature>
<evidence type="ECO:0000313" key="21">
    <source>
        <dbReference type="Proteomes" id="UP000807353"/>
    </source>
</evidence>
<dbReference type="AlphaFoldDB" id="A0A9P5Y4U3"/>
<organism evidence="20 21">
    <name type="scientific">Collybia nuda</name>
    <dbReference type="NCBI Taxonomy" id="64659"/>
    <lineage>
        <taxon>Eukaryota</taxon>
        <taxon>Fungi</taxon>
        <taxon>Dikarya</taxon>
        <taxon>Basidiomycota</taxon>
        <taxon>Agaricomycotina</taxon>
        <taxon>Agaricomycetes</taxon>
        <taxon>Agaricomycetidae</taxon>
        <taxon>Agaricales</taxon>
        <taxon>Tricholomatineae</taxon>
        <taxon>Clitocybaceae</taxon>
        <taxon>Collybia</taxon>
    </lineage>
</organism>
<dbReference type="Pfam" id="PF13246">
    <property type="entry name" value="Cation_ATPase"/>
    <property type="match status" value="1"/>
</dbReference>
<dbReference type="PANTHER" id="PTHR42861">
    <property type="entry name" value="CALCIUM-TRANSPORTING ATPASE"/>
    <property type="match status" value="1"/>
</dbReference>
<dbReference type="FunFam" id="3.40.50.1000:FF:000028">
    <property type="entry name" value="Calcium-transporting P-type ATPase, putative"/>
    <property type="match status" value="1"/>
</dbReference>
<feature type="transmembrane region" description="Helical" evidence="18">
    <location>
        <begin position="428"/>
        <end position="452"/>
    </location>
</feature>
<dbReference type="Gene3D" id="2.70.150.10">
    <property type="entry name" value="Calcium-transporting ATPase, cytoplasmic transduction domain A"/>
    <property type="match status" value="1"/>
</dbReference>
<reference evidence="20" key="1">
    <citation type="submission" date="2020-11" db="EMBL/GenBank/DDBJ databases">
        <authorList>
            <consortium name="DOE Joint Genome Institute"/>
            <person name="Ahrendt S."/>
            <person name="Riley R."/>
            <person name="Andreopoulos W."/>
            <person name="Labutti K."/>
            <person name="Pangilinan J."/>
            <person name="Ruiz-Duenas F.J."/>
            <person name="Barrasa J.M."/>
            <person name="Sanchez-Garcia M."/>
            <person name="Camarero S."/>
            <person name="Miyauchi S."/>
            <person name="Serrano A."/>
            <person name="Linde D."/>
            <person name="Babiker R."/>
            <person name="Drula E."/>
            <person name="Ayuso-Fernandez I."/>
            <person name="Pacheco R."/>
            <person name="Padilla G."/>
            <person name="Ferreira P."/>
            <person name="Barriuso J."/>
            <person name="Kellner H."/>
            <person name="Castanera R."/>
            <person name="Alfaro M."/>
            <person name="Ramirez L."/>
            <person name="Pisabarro A.G."/>
            <person name="Kuo A."/>
            <person name="Tritt A."/>
            <person name="Lipzen A."/>
            <person name="He G."/>
            <person name="Yan M."/>
            <person name="Ng V."/>
            <person name="Cullen D."/>
            <person name="Martin F."/>
            <person name="Rosso M.-N."/>
            <person name="Henrissat B."/>
            <person name="Hibbett D."/>
            <person name="Martinez A.T."/>
            <person name="Grigoriev I.V."/>
        </authorList>
    </citation>
    <scope>NUCLEOTIDE SEQUENCE</scope>
    <source>
        <strain evidence="20">CBS 247.69</strain>
    </source>
</reference>
<dbReference type="InterPro" id="IPR018303">
    <property type="entry name" value="ATPase_P-typ_P_site"/>
</dbReference>
<feature type="compositionally biased region" description="Polar residues" evidence="17">
    <location>
        <begin position="688"/>
        <end position="697"/>
    </location>
</feature>
<dbReference type="Pfam" id="PF00689">
    <property type="entry name" value="Cation_ATPase_C"/>
    <property type="match status" value="1"/>
</dbReference>
<dbReference type="SUPFAM" id="SSF81660">
    <property type="entry name" value="Metal cation-transporting ATPase, ATP-binding domain N"/>
    <property type="match status" value="1"/>
</dbReference>
<feature type="compositionally biased region" description="Low complexity" evidence="17">
    <location>
        <begin position="672"/>
        <end position="687"/>
    </location>
</feature>
<name>A0A9P5Y4U3_9AGAR</name>
<dbReference type="Gene3D" id="3.40.50.1000">
    <property type="entry name" value="HAD superfamily/HAD-like"/>
    <property type="match status" value="1"/>
</dbReference>
<dbReference type="GO" id="GO:0016887">
    <property type="term" value="F:ATP hydrolysis activity"/>
    <property type="evidence" value="ECO:0007669"/>
    <property type="project" value="InterPro"/>
</dbReference>
<dbReference type="Gene3D" id="1.20.1110.10">
    <property type="entry name" value="Calcium-transporting ATPase, transmembrane domain"/>
    <property type="match status" value="1"/>
</dbReference>
<dbReference type="GO" id="GO:0005384">
    <property type="term" value="F:manganese ion transmembrane transporter activity"/>
    <property type="evidence" value="ECO:0007669"/>
    <property type="project" value="UniProtKB-ARBA"/>
</dbReference>
<dbReference type="InterPro" id="IPR001757">
    <property type="entry name" value="P_typ_ATPase"/>
</dbReference>
<comment type="catalytic activity">
    <reaction evidence="15">
        <text>Ca(2+)(in) + ATP + H2O = Ca(2+)(out) + ADP + phosphate + H(+)</text>
        <dbReference type="Rhea" id="RHEA:18105"/>
        <dbReference type="ChEBI" id="CHEBI:15377"/>
        <dbReference type="ChEBI" id="CHEBI:15378"/>
        <dbReference type="ChEBI" id="CHEBI:29108"/>
        <dbReference type="ChEBI" id="CHEBI:30616"/>
        <dbReference type="ChEBI" id="CHEBI:43474"/>
        <dbReference type="ChEBI" id="CHEBI:456216"/>
        <dbReference type="EC" id="7.2.2.10"/>
    </reaction>
</comment>
<evidence type="ECO:0000256" key="10">
    <source>
        <dbReference type="ARBA" id="ARBA00022967"/>
    </source>
</evidence>
<feature type="transmembrane region" description="Helical" evidence="18">
    <location>
        <begin position="956"/>
        <end position="978"/>
    </location>
</feature>
<dbReference type="GO" id="GO:0012505">
    <property type="term" value="C:endomembrane system"/>
    <property type="evidence" value="ECO:0007669"/>
    <property type="project" value="UniProtKB-SubCell"/>
</dbReference>
<evidence type="ECO:0000256" key="16">
    <source>
        <dbReference type="ARBA" id="ARBA00067949"/>
    </source>
</evidence>
<dbReference type="PRINTS" id="PR00119">
    <property type="entry name" value="CATATPASE"/>
</dbReference>
<evidence type="ECO:0000256" key="1">
    <source>
        <dbReference type="ARBA" id="ARBA00004127"/>
    </source>
</evidence>
<dbReference type="GO" id="GO:0031090">
    <property type="term" value="C:organelle membrane"/>
    <property type="evidence" value="ECO:0007669"/>
    <property type="project" value="UniProtKB-ARBA"/>
</dbReference>
<evidence type="ECO:0000259" key="19">
    <source>
        <dbReference type="SMART" id="SM00831"/>
    </source>
</evidence>
<evidence type="ECO:0000256" key="14">
    <source>
        <dbReference type="ARBA" id="ARBA00038148"/>
    </source>
</evidence>
<evidence type="ECO:0000256" key="8">
    <source>
        <dbReference type="ARBA" id="ARBA00022837"/>
    </source>
</evidence>
<dbReference type="Gene3D" id="3.40.1110.10">
    <property type="entry name" value="Calcium-transporting ATPase, cytoplasmic domain N"/>
    <property type="match status" value="1"/>
</dbReference>
<feature type="transmembrane region" description="Helical" evidence="18">
    <location>
        <begin position="990"/>
        <end position="1007"/>
    </location>
</feature>
<evidence type="ECO:0000256" key="4">
    <source>
        <dbReference type="ARBA" id="ARBA00022553"/>
    </source>
</evidence>
<evidence type="ECO:0000256" key="6">
    <source>
        <dbReference type="ARBA" id="ARBA00022692"/>
    </source>
</evidence>
<dbReference type="InterPro" id="IPR008250">
    <property type="entry name" value="ATPase_P-typ_transduc_dom_A_sf"/>
</dbReference>
<keyword evidence="7" id="KW-0547">Nucleotide-binding</keyword>
<evidence type="ECO:0000256" key="7">
    <source>
        <dbReference type="ARBA" id="ARBA00022741"/>
    </source>
</evidence>
<dbReference type="FunFam" id="3.40.50.1000:FF:000001">
    <property type="entry name" value="Phospholipid-transporting ATPase IC"/>
    <property type="match status" value="1"/>
</dbReference>
<sequence length="1092" mass="117730">MPATRSSSGMGERKKRTFSAIPLGSSTSSTHRHMYHNPNQRSPSPPASAYFPLLSADHSARLRPTADAEAHFAYSTTLRRHQSEASALASPAHLASAVNAEATSLWSRAVGAITGQRQDDYGGGMENGRTSPPQRGEPRETASARFAHFSVEDTVAHFRTSVDNGLLHSDISNLRDTHGYNEFSVSTPEPMLLKFAKTIYESPLILLLCGSASVSAIMGNIDDAVSITVAVLIVLTVGFVQEHRSEKSLEALNKLVPHHCHVLRERETIHVLANELVPGDIVTFSTGDRIPADIRITSSVDLEIDESSLTGETEARRKNNETCKYETVGGRPSTEAVALAERTCIAYMGTLVRNGRASGIVIATGTETEFGVIFSMMQDVEEKRTPLQLNMDELAKKLSIMSFGVIGIICLIGVLQQRSWLDMFTIGVSLAVAAIPEGLPIVTTVTLALGVLRMSKRKAIVKKLHSVESLGSVSVICSDKTGTLTKNDQTVTEAYAVDETVHLDPSSTTPYSMQVSPALKKAMDIGALCNNASLVRNEDGAYVGQSTDVALLNVLELFSLPDRRPQFERLSERPFNSEQKYMAVSGIHRDPPGSSPTLTINGAPREIYYIKGSIDAVLERCRFYYVNEDSTPGLDANTRNVILRKAQATAARGLRVIAMAYGYGSVDSAPGSRSPSRTTSRTSSPSPIASTDLSGSPTREKTNLVFAGFQAMLDPPRKGVADSIALLQSGGVQVVMITGDAEETALSIAQKLGMRVGRAVLGNGTGQVVTSQYCLTGTAIDQMSKAQLKERVGSVSVFARTTPRHKMAIVEAFQSRGAVVAMTGDGVNDAPALKMADIGVSMGKSGTDVAKEAADVILVDDNFSTILPAVEEGKSIFHNIQNFLSFQLSTAAAALTLITLSTMLGLSNPLNAMQILFINILMDGPPSQSLGVDPVDPAIMRRPPRKKDAPIITRRLLYRVLFSASMIVIGTLFVYMFALEDDNMSRREQTMTFTCFVFLDLVSAVQNRGLGCGLFQNKMLVGTVSVSAITQLALVYVPFMQKVFQTAALSMTDLGIILALAGTSATLHEGRRTYERKLNAEESFTSVMEEMA</sequence>
<evidence type="ECO:0000256" key="3">
    <source>
        <dbReference type="ARBA" id="ARBA00022448"/>
    </source>
</evidence>
<dbReference type="InterPro" id="IPR044492">
    <property type="entry name" value="P_typ_ATPase_HD_dom"/>
</dbReference>
<dbReference type="InterPro" id="IPR023299">
    <property type="entry name" value="ATPase_P-typ_cyto_dom_N"/>
</dbReference>
<comment type="subcellular location">
    <subcellularLocation>
        <location evidence="1">Endomembrane system</location>
        <topology evidence="1">Multi-pass membrane protein</topology>
    </subcellularLocation>
</comment>
<feature type="domain" description="Cation-transporting P-type ATPase N-terminal" evidence="19">
    <location>
        <begin position="145"/>
        <end position="220"/>
    </location>
</feature>
<feature type="region of interest" description="Disordered" evidence="17">
    <location>
        <begin position="116"/>
        <end position="141"/>
    </location>
</feature>
<dbReference type="Proteomes" id="UP000807353">
    <property type="component" value="Unassembled WGS sequence"/>
</dbReference>
<keyword evidence="9" id="KW-0067">ATP-binding</keyword>
<evidence type="ECO:0000313" key="20">
    <source>
        <dbReference type="EMBL" id="KAF9463547.1"/>
    </source>
</evidence>
<comment type="similarity">
    <text evidence="14">Belongs to the cation transport ATPase (P-type) (TC 3.A.3) family.</text>
</comment>
<evidence type="ECO:0000256" key="18">
    <source>
        <dbReference type="SAM" id="Phobius"/>
    </source>
</evidence>
<dbReference type="SFLD" id="SFLDS00003">
    <property type="entry name" value="Haloacid_Dehalogenase"/>
    <property type="match status" value="1"/>
</dbReference>